<dbReference type="FunFam" id="3.40.50.150:FF:000101">
    <property type="entry name" value="Thiopurine S-methyltransferase"/>
    <property type="match status" value="1"/>
</dbReference>
<dbReference type="PROSITE" id="PS51585">
    <property type="entry name" value="SAM_MT_TPMT"/>
    <property type="match status" value="1"/>
</dbReference>
<feature type="binding site" evidence="9">
    <location>
        <position position="10"/>
    </location>
    <ligand>
        <name>S-adenosyl-L-methionine</name>
        <dbReference type="ChEBI" id="CHEBI:59789"/>
    </ligand>
</feature>
<evidence type="ECO:0000256" key="1">
    <source>
        <dbReference type="ARBA" id="ARBA00000903"/>
    </source>
</evidence>
<gene>
    <name evidence="9" type="primary">tpm</name>
    <name evidence="10" type="ORF">BK661_14160</name>
</gene>
<evidence type="ECO:0000256" key="3">
    <source>
        <dbReference type="ARBA" id="ARBA00008145"/>
    </source>
</evidence>
<evidence type="ECO:0000256" key="8">
    <source>
        <dbReference type="ARBA" id="ARBA00022691"/>
    </source>
</evidence>
<feature type="binding site" evidence="9">
    <location>
        <position position="123"/>
    </location>
    <ligand>
        <name>S-adenosyl-L-methionine</name>
        <dbReference type="ChEBI" id="CHEBI:59789"/>
    </ligand>
</feature>
<dbReference type="GO" id="GO:0032259">
    <property type="term" value="P:methylation"/>
    <property type="evidence" value="ECO:0007669"/>
    <property type="project" value="UniProtKB-KW"/>
</dbReference>
<feature type="binding site" evidence="9">
    <location>
        <position position="45"/>
    </location>
    <ligand>
        <name>S-adenosyl-L-methionine</name>
        <dbReference type="ChEBI" id="CHEBI:59789"/>
    </ligand>
</feature>
<dbReference type="GO" id="GO:0008119">
    <property type="term" value="F:thiopurine S-methyltransferase activity"/>
    <property type="evidence" value="ECO:0007669"/>
    <property type="project" value="UniProtKB-UniRule"/>
</dbReference>
<dbReference type="Pfam" id="PF05724">
    <property type="entry name" value="TPMT"/>
    <property type="match status" value="1"/>
</dbReference>
<evidence type="ECO:0000256" key="6">
    <source>
        <dbReference type="ARBA" id="ARBA00022603"/>
    </source>
</evidence>
<protein>
    <recommendedName>
        <fullName evidence="4 9">Thiopurine S-methyltransferase</fullName>
        <ecNumber evidence="4 9">2.1.1.67</ecNumber>
    </recommendedName>
    <alternativeName>
        <fullName evidence="9">Thiopurine methyltransferase</fullName>
    </alternativeName>
</protein>
<comment type="caution">
    <text evidence="10">The sequence shown here is derived from an EMBL/GenBank/DDBJ whole genome shotgun (WGS) entry which is preliminary data.</text>
</comment>
<dbReference type="InterPro" id="IPR025835">
    <property type="entry name" value="Thiopurine_S-MeTrfase"/>
</dbReference>
<dbReference type="PIRSF" id="PIRSF023956">
    <property type="entry name" value="Thiopurine_S-methyltransferase"/>
    <property type="match status" value="1"/>
</dbReference>
<accession>A0A423J5C5</accession>
<name>A0A423J5C5_9PSED</name>
<evidence type="ECO:0000313" key="10">
    <source>
        <dbReference type="EMBL" id="RON32891.1"/>
    </source>
</evidence>
<proteinExistence type="inferred from homology"/>
<evidence type="ECO:0000256" key="5">
    <source>
        <dbReference type="ARBA" id="ARBA00022490"/>
    </source>
</evidence>
<keyword evidence="6 9" id="KW-0489">Methyltransferase</keyword>
<sequence length="218" mass="24835">MQPEFWHKRWASNQIGFHLPEVNPHLQRFWPALCLEEGARVLVPLCGKSLDLLWLAHKGHEVLGIELSEKAVEDFFAEHQFDPDISEQGPFKVYRAGSIELWCGDFFELTAGDVADCSGLYDRAALIALPPEMRAQYAAHLIRILPKDSLGLLITLDYDQAQMDGPPFAVLDDEVQRLFGDVWALKILEDQDVLGESWKFLEAGVTRLEERVYRVSSR</sequence>
<dbReference type="GO" id="GO:0010038">
    <property type="term" value="P:response to metal ion"/>
    <property type="evidence" value="ECO:0007669"/>
    <property type="project" value="InterPro"/>
</dbReference>
<dbReference type="RefSeq" id="WP_123497585.1">
    <property type="nucleotide sequence ID" value="NZ_MOBL01000013.1"/>
</dbReference>
<dbReference type="AlphaFoldDB" id="A0A423J5C5"/>
<dbReference type="NCBIfam" id="NF009732">
    <property type="entry name" value="PRK13255.1"/>
    <property type="match status" value="1"/>
</dbReference>
<evidence type="ECO:0000256" key="4">
    <source>
        <dbReference type="ARBA" id="ARBA00011905"/>
    </source>
</evidence>
<dbReference type="EMBL" id="MOBL01000013">
    <property type="protein sequence ID" value="RON32891.1"/>
    <property type="molecule type" value="Genomic_DNA"/>
</dbReference>
<evidence type="ECO:0000256" key="9">
    <source>
        <dbReference type="HAMAP-Rule" id="MF_00812"/>
    </source>
</evidence>
<dbReference type="InterPro" id="IPR022474">
    <property type="entry name" value="Thiopur_S-MeTfrase_Se/Te_detox"/>
</dbReference>
<evidence type="ECO:0000256" key="7">
    <source>
        <dbReference type="ARBA" id="ARBA00022679"/>
    </source>
</evidence>
<dbReference type="GO" id="GO:0005737">
    <property type="term" value="C:cytoplasm"/>
    <property type="evidence" value="ECO:0007669"/>
    <property type="project" value="UniProtKB-SubCell"/>
</dbReference>
<dbReference type="Proteomes" id="UP000283260">
    <property type="component" value="Unassembled WGS sequence"/>
</dbReference>
<comment type="catalytic activity">
    <reaction evidence="1 9">
        <text>S-adenosyl-L-methionine + a thiopurine = S-adenosyl-L-homocysteine + a thiopurine S-methylether.</text>
        <dbReference type="EC" id="2.1.1.67"/>
    </reaction>
</comment>
<dbReference type="SUPFAM" id="SSF53335">
    <property type="entry name" value="S-adenosyl-L-methionine-dependent methyltransferases"/>
    <property type="match status" value="1"/>
</dbReference>
<dbReference type="PANTHER" id="PTHR10259:SF11">
    <property type="entry name" value="THIOPURINE S-METHYLTRANSFERASE"/>
    <property type="match status" value="1"/>
</dbReference>
<dbReference type="InterPro" id="IPR008854">
    <property type="entry name" value="TPMT"/>
</dbReference>
<dbReference type="EC" id="2.1.1.67" evidence="4 9"/>
<keyword evidence="5 9" id="KW-0963">Cytoplasm</keyword>
<evidence type="ECO:0000313" key="11">
    <source>
        <dbReference type="Proteomes" id="UP000283260"/>
    </source>
</evidence>
<feature type="binding site" evidence="9">
    <location>
        <position position="66"/>
    </location>
    <ligand>
        <name>S-adenosyl-L-methionine</name>
        <dbReference type="ChEBI" id="CHEBI:59789"/>
    </ligand>
</feature>
<dbReference type="HAMAP" id="MF_00812">
    <property type="entry name" value="Thiopur_methtran"/>
    <property type="match status" value="1"/>
</dbReference>
<keyword evidence="7 9" id="KW-0808">Transferase</keyword>
<comment type="similarity">
    <text evidence="3 9">Belongs to the class I-like SAM-binding methyltransferase superfamily. TPMT family.</text>
</comment>
<comment type="subcellular location">
    <subcellularLocation>
        <location evidence="2 9">Cytoplasm</location>
    </subcellularLocation>
</comment>
<dbReference type="InterPro" id="IPR029063">
    <property type="entry name" value="SAM-dependent_MTases_sf"/>
</dbReference>
<dbReference type="NCBIfam" id="TIGR03840">
    <property type="entry name" value="TMPT_Se_Te"/>
    <property type="match status" value="1"/>
</dbReference>
<evidence type="ECO:0000256" key="2">
    <source>
        <dbReference type="ARBA" id="ARBA00004496"/>
    </source>
</evidence>
<reference evidence="10 11" key="1">
    <citation type="submission" date="2016-10" db="EMBL/GenBank/DDBJ databases">
        <title>Comparative genome analysis of multiple Pseudomonas spp. focuses on biocontrol and plant growth promoting traits.</title>
        <authorList>
            <person name="Tao X.-Y."/>
            <person name="Taylor C.G."/>
        </authorList>
    </citation>
    <scope>NUCLEOTIDE SEQUENCE [LARGE SCALE GENOMIC DNA]</scope>
    <source>
        <strain evidence="10 11">94G2</strain>
    </source>
</reference>
<dbReference type="Gene3D" id="3.40.50.150">
    <property type="entry name" value="Vaccinia Virus protein VP39"/>
    <property type="match status" value="1"/>
</dbReference>
<dbReference type="PANTHER" id="PTHR10259">
    <property type="entry name" value="THIOPURINE S-METHYLTRANSFERASE"/>
    <property type="match status" value="1"/>
</dbReference>
<organism evidence="10 11">
    <name type="scientific">Pseudomonas frederiksbergensis</name>
    <dbReference type="NCBI Taxonomy" id="104087"/>
    <lineage>
        <taxon>Bacteria</taxon>
        <taxon>Pseudomonadati</taxon>
        <taxon>Pseudomonadota</taxon>
        <taxon>Gammaproteobacteria</taxon>
        <taxon>Pseudomonadales</taxon>
        <taxon>Pseudomonadaceae</taxon>
        <taxon>Pseudomonas</taxon>
    </lineage>
</organism>
<keyword evidence="8 9" id="KW-0949">S-adenosyl-L-methionine</keyword>